<dbReference type="Gene3D" id="3.40.395.10">
    <property type="entry name" value="Adenoviral Proteinase, Chain A"/>
    <property type="match status" value="1"/>
</dbReference>
<dbReference type="EMBL" id="BTGU01000031">
    <property type="protein sequence ID" value="GMN49424.1"/>
    <property type="molecule type" value="Genomic_DNA"/>
</dbReference>
<comment type="caution">
    <text evidence="6">The sequence shown here is derived from an EMBL/GenBank/DDBJ whole genome shotgun (WGS) entry which is preliminary data.</text>
</comment>
<feature type="region of interest" description="Disordered" evidence="4">
    <location>
        <begin position="402"/>
        <end position="502"/>
    </location>
</feature>
<feature type="compositionally biased region" description="Basic and acidic residues" evidence="4">
    <location>
        <begin position="437"/>
        <end position="468"/>
    </location>
</feature>
<dbReference type="Pfam" id="PF02902">
    <property type="entry name" value="Peptidase_C48"/>
    <property type="match status" value="1"/>
</dbReference>
<evidence type="ECO:0000256" key="1">
    <source>
        <dbReference type="ARBA" id="ARBA00005234"/>
    </source>
</evidence>
<comment type="similarity">
    <text evidence="1">Belongs to the peptidase C48 family.</text>
</comment>
<accession>A0AA88A4N3</accession>
<gene>
    <name evidence="6" type="ORF">TIFTF001_018593</name>
</gene>
<dbReference type="GO" id="GO:0008234">
    <property type="term" value="F:cysteine-type peptidase activity"/>
    <property type="evidence" value="ECO:0007669"/>
    <property type="project" value="InterPro"/>
</dbReference>
<evidence type="ECO:0000313" key="7">
    <source>
        <dbReference type="Proteomes" id="UP001187192"/>
    </source>
</evidence>
<dbReference type="SUPFAM" id="SSF54001">
    <property type="entry name" value="Cysteine proteinases"/>
    <property type="match status" value="1"/>
</dbReference>
<evidence type="ECO:0000256" key="2">
    <source>
        <dbReference type="ARBA" id="ARBA00022670"/>
    </source>
</evidence>
<keyword evidence="2" id="KW-0645">Protease</keyword>
<keyword evidence="3" id="KW-0378">Hydrolase</keyword>
<reference evidence="6" key="1">
    <citation type="submission" date="2023-07" db="EMBL/GenBank/DDBJ databases">
        <title>draft genome sequence of fig (Ficus carica).</title>
        <authorList>
            <person name="Takahashi T."/>
            <person name="Nishimura K."/>
        </authorList>
    </citation>
    <scope>NUCLEOTIDE SEQUENCE</scope>
</reference>
<dbReference type="GO" id="GO:0006508">
    <property type="term" value="P:proteolysis"/>
    <property type="evidence" value="ECO:0007669"/>
    <property type="project" value="UniProtKB-KW"/>
</dbReference>
<sequence length="627" mass="72245">MASAEKRPSVKKISKKSAPEKKKRVPEEGLKRKQGKIEVKESKKTKRIVEENKLSDAEEYEEVIRQHCIKKFMKLKTLGWTGQVLHNIVMRLMDCSGICHVLWFEVVKDLSIFFINEFCLTTDMKCVGPIHLAPALSNAKIDNDDGVVKLGLLYMIFWIPFANANSVKINLEYFALVDNLEEFNAFPWGVLSWEAARAVICNAVENILSSKRIPLKKADKVHYSIIGFLHALLVWAYESIPTIARKFTTKYVEVIPRILSWTSVDNVKFDAVMSALTTVGEKHPKCFVMMSTNEELKEPCVAHLYLKNPTIVPQAPRKTPVKHSSTEINSEWKLLRRVLKLLYNLNDNVEENPTTAYHVSCKHKKNVQKDDSDALKTDFDDLRFGSQDDVFINSTSVSLRIKEERDEEKEITEDEDDKRENDEVILKMKNIKSTKKERREAKENEEEKFKNGKGKEEEKKPDTTKEKEEEKEDEEAKGEDEERKNEEVANEQEENINDMIPKQKMSRLSRLGQEQSGPVVEIGLPAHAPMKVNTLLIPMHLQDLKHWVVAKLDLLNWTIEVYDSLHHEGPHNYKVREALECMSKFIPMLADRISLFKFKPRDPLGTYPIPVTIMGDYDILLLNVLNA</sequence>
<feature type="compositionally biased region" description="Acidic residues" evidence="4">
    <location>
        <begin position="469"/>
        <end position="479"/>
    </location>
</feature>
<evidence type="ECO:0000313" key="6">
    <source>
        <dbReference type="EMBL" id="GMN49424.1"/>
    </source>
</evidence>
<dbReference type="AlphaFoldDB" id="A0AA88A4N3"/>
<dbReference type="InterPro" id="IPR003653">
    <property type="entry name" value="Peptidase_C48_C"/>
</dbReference>
<dbReference type="PANTHER" id="PTHR48449:SF1">
    <property type="entry name" value="DUF1985 DOMAIN-CONTAINING PROTEIN"/>
    <property type="match status" value="1"/>
</dbReference>
<protein>
    <recommendedName>
        <fullName evidence="5">Ubiquitin-like protease family profile domain-containing protein</fullName>
    </recommendedName>
</protein>
<proteinExistence type="inferred from homology"/>
<organism evidence="6 7">
    <name type="scientific">Ficus carica</name>
    <name type="common">Common fig</name>
    <dbReference type="NCBI Taxonomy" id="3494"/>
    <lineage>
        <taxon>Eukaryota</taxon>
        <taxon>Viridiplantae</taxon>
        <taxon>Streptophyta</taxon>
        <taxon>Embryophyta</taxon>
        <taxon>Tracheophyta</taxon>
        <taxon>Spermatophyta</taxon>
        <taxon>Magnoliopsida</taxon>
        <taxon>eudicotyledons</taxon>
        <taxon>Gunneridae</taxon>
        <taxon>Pentapetalae</taxon>
        <taxon>rosids</taxon>
        <taxon>fabids</taxon>
        <taxon>Rosales</taxon>
        <taxon>Moraceae</taxon>
        <taxon>Ficeae</taxon>
        <taxon>Ficus</taxon>
    </lineage>
</organism>
<dbReference type="InterPro" id="IPR038765">
    <property type="entry name" value="Papain-like_cys_pep_sf"/>
</dbReference>
<feature type="compositionally biased region" description="Acidic residues" evidence="4">
    <location>
        <begin position="405"/>
        <end position="417"/>
    </location>
</feature>
<name>A0AA88A4N3_FICCA</name>
<feature type="region of interest" description="Disordered" evidence="4">
    <location>
        <begin position="1"/>
        <end position="36"/>
    </location>
</feature>
<keyword evidence="7" id="KW-1185">Reference proteome</keyword>
<feature type="compositionally biased region" description="Basic and acidic residues" evidence="4">
    <location>
        <begin position="17"/>
        <end position="36"/>
    </location>
</feature>
<evidence type="ECO:0000256" key="4">
    <source>
        <dbReference type="SAM" id="MobiDB-lite"/>
    </source>
</evidence>
<dbReference type="PANTHER" id="PTHR48449">
    <property type="entry name" value="DUF1985 DOMAIN-CONTAINING PROTEIN"/>
    <property type="match status" value="1"/>
</dbReference>
<dbReference type="Proteomes" id="UP001187192">
    <property type="component" value="Unassembled WGS sequence"/>
</dbReference>
<feature type="domain" description="Ubiquitin-like protease family profile" evidence="5">
    <location>
        <begin position="531"/>
        <end position="593"/>
    </location>
</feature>
<evidence type="ECO:0000259" key="5">
    <source>
        <dbReference type="Pfam" id="PF02902"/>
    </source>
</evidence>
<evidence type="ECO:0000256" key="3">
    <source>
        <dbReference type="ARBA" id="ARBA00022801"/>
    </source>
</evidence>